<feature type="transmembrane region" description="Helical" evidence="5">
    <location>
        <begin position="143"/>
        <end position="161"/>
    </location>
</feature>
<feature type="transmembrane region" description="Helical" evidence="5">
    <location>
        <begin position="606"/>
        <end position="625"/>
    </location>
</feature>
<feature type="transmembrane region" description="Helical" evidence="5">
    <location>
        <begin position="119"/>
        <end position="137"/>
    </location>
</feature>
<evidence type="ECO:0000313" key="8">
    <source>
        <dbReference type="EMBL" id="TQS81552.1"/>
    </source>
</evidence>
<feature type="transmembrane region" description="Helical" evidence="5">
    <location>
        <begin position="86"/>
        <end position="107"/>
    </location>
</feature>
<dbReference type="GO" id="GO:0016020">
    <property type="term" value="C:membrane"/>
    <property type="evidence" value="ECO:0007669"/>
    <property type="project" value="UniProtKB-SubCell"/>
</dbReference>
<dbReference type="Proteomes" id="UP000752814">
    <property type="component" value="Unassembled WGS sequence"/>
</dbReference>
<dbReference type="InterPro" id="IPR018393">
    <property type="entry name" value="NADHpl_OxRdtase_5_subgr"/>
</dbReference>
<evidence type="ECO:0000313" key="9">
    <source>
        <dbReference type="Proteomes" id="UP000752814"/>
    </source>
</evidence>
<comment type="caution">
    <text evidence="8">The sequence shown here is derived from an EMBL/GenBank/DDBJ whole genome shotgun (WGS) entry which is preliminary data.</text>
</comment>
<dbReference type="NCBIfam" id="TIGR01974">
    <property type="entry name" value="NDH_I_L"/>
    <property type="match status" value="1"/>
</dbReference>
<feature type="domain" description="NADH-Ubiquinone oxidoreductase (complex I) chain 5 N-terminal" evidence="7">
    <location>
        <begin position="69"/>
        <end position="119"/>
    </location>
</feature>
<keyword evidence="3 5" id="KW-1133">Transmembrane helix</keyword>
<evidence type="ECO:0000259" key="6">
    <source>
        <dbReference type="Pfam" id="PF00361"/>
    </source>
</evidence>
<evidence type="ECO:0000256" key="3">
    <source>
        <dbReference type="ARBA" id="ARBA00022989"/>
    </source>
</evidence>
<feature type="transmembrane region" description="Helical" evidence="5">
    <location>
        <begin position="430"/>
        <end position="453"/>
    </location>
</feature>
<name>A0A8J8PCP8_9ARCH</name>
<feature type="transmembrane region" description="Helical" evidence="5">
    <location>
        <begin position="282"/>
        <end position="303"/>
    </location>
</feature>
<gene>
    <name evidence="8" type="ORF">A3207_03890</name>
</gene>
<protein>
    <recommendedName>
        <fullName evidence="10">NADH-quinone oxidoreductase subunit L</fullName>
    </recommendedName>
</protein>
<dbReference type="EMBL" id="LVVT01000022">
    <property type="protein sequence ID" value="TQS81552.1"/>
    <property type="molecule type" value="Genomic_DNA"/>
</dbReference>
<dbReference type="GO" id="GO:0015990">
    <property type="term" value="P:electron transport coupled proton transport"/>
    <property type="evidence" value="ECO:0007669"/>
    <property type="project" value="TreeGrafter"/>
</dbReference>
<dbReference type="InterPro" id="IPR003945">
    <property type="entry name" value="NU5C-like"/>
</dbReference>
<accession>A0A8J8PCP8</accession>
<dbReference type="GO" id="GO:0003954">
    <property type="term" value="F:NADH dehydrogenase activity"/>
    <property type="evidence" value="ECO:0007669"/>
    <property type="project" value="TreeGrafter"/>
</dbReference>
<feature type="domain" description="NADH:quinone oxidoreductase/Mrp antiporter transmembrane" evidence="6">
    <location>
        <begin position="136"/>
        <end position="427"/>
    </location>
</feature>
<dbReference type="InterPro" id="IPR001750">
    <property type="entry name" value="ND/Mrp_TM"/>
</dbReference>
<keyword evidence="4 5" id="KW-0472">Membrane</keyword>
<dbReference type="PANTHER" id="PTHR42829:SF2">
    <property type="entry name" value="NADH-UBIQUINONE OXIDOREDUCTASE CHAIN 5"/>
    <property type="match status" value="1"/>
</dbReference>
<sequence>MFAEYSWLIPIFPLIAFVVVGFLGNKLFKKAEGGAPIAIIMAAISCVLSLLVAYETLTTGDVYKASLEWMIVDGFTFNMGIYIDNLTALMLIVVSFIATLVVIYSIGYMHDEGEKKRRYYAIISLFIGVMLGLVLASNYLQMFIFWELVGLCSYLLIGFWNTKPSAASAAKKAFLVTRIGDIMLMLGLIIFFVGFKGNLDFDYIFNNVDLFTGGDTLLTIGTFMIFGGAIGKSAQFPLHDWLPDAMEGPTTVSALIHAATMVKAGVYLVARSYPVLIETPDTLIIIAAVGGFTALFAATMALNNTNIKRVLAYSTISQLGYMFLALGASGYLFAVSGDPNTGYMAGMSHLMNHAFFKALLFLSAGAVIHAVHTEDMMRMGGLSKKLKITSTVMLLGCISIAGIPPFSGFWSKDEILATVFETGAYNTGFYLLYAFGIIAAFITAFYMFRLWFLTFSGKPRDQEIYDHAHEAPKVMWIPLVILAVLAVGSGLAGILLGMEGTLEPAAYLQTMHIASGTDMIIDMFQQPLTYVSIVVAILGIAVAYLMYYSKTIDPARISESKIGKKLGNVLLARYGFTAGYDLFGTKVIYGIAKAVDWFDRNIIDGIVKLISLICTLVGKLLRFVQNGLVQTYASIVVVGVSLVVILLLAFGGMF</sequence>
<dbReference type="PANTHER" id="PTHR42829">
    <property type="entry name" value="NADH-UBIQUINONE OXIDOREDUCTASE CHAIN 5"/>
    <property type="match status" value="1"/>
</dbReference>
<dbReference type="NCBIfam" id="NF005141">
    <property type="entry name" value="PRK06590.1"/>
    <property type="match status" value="1"/>
</dbReference>
<dbReference type="GeneID" id="41322646"/>
<reference evidence="8" key="1">
    <citation type="submission" date="2016-03" db="EMBL/GenBank/DDBJ databases">
        <authorList>
            <person name="Borrel G."/>
            <person name="Mccann A."/>
            <person name="O'Toole P.W."/>
        </authorList>
    </citation>
    <scope>NUCLEOTIDE SEQUENCE</scope>
    <source>
        <strain evidence="8">183</strain>
    </source>
</reference>
<dbReference type="Pfam" id="PF00662">
    <property type="entry name" value="Proton_antipo_N"/>
    <property type="match status" value="1"/>
</dbReference>
<feature type="transmembrane region" description="Helical" evidence="5">
    <location>
        <begin position="392"/>
        <end position="410"/>
    </location>
</feature>
<organism evidence="8 9">
    <name type="scientific">Candidatus Methanomassiliicoccus intestinalis</name>
    <dbReference type="NCBI Taxonomy" id="1406512"/>
    <lineage>
        <taxon>Archaea</taxon>
        <taxon>Methanobacteriati</taxon>
        <taxon>Thermoplasmatota</taxon>
        <taxon>Thermoplasmata</taxon>
        <taxon>Methanomassiliicoccales</taxon>
        <taxon>Methanomassiliicoccaceae</taxon>
        <taxon>Methanomassiliicoccus</taxon>
    </lineage>
</organism>
<evidence type="ECO:0000259" key="7">
    <source>
        <dbReference type="Pfam" id="PF00662"/>
    </source>
</evidence>
<dbReference type="GO" id="GO:0042773">
    <property type="term" value="P:ATP synthesis coupled electron transport"/>
    <property type="evidence" value="ECO:0007669"/>
    <property type="project" value="InterPro"/>
</dbReference>
<proteinExistence type="predicted"/>
<feature type="transmembrane region" description="Helical" evidence="5">
    <location>
        <begin position="528"/>
        <end position="547"/>
    </location>
</feature>
<dbReference type="Pfam" id="PF00361">
    <property type="entry name" value="Proton_antipo_M"/>
    <property type="match status" value="1"/>
</dbReference>
<feature type="transmembrane region" description="Helical" evidence="5">
    <location>
        <begin position="310"/>
        <end position="334"/>
    </location>
</feature>
<feature type="transmembrane region" description="Helical" evidence="5">
    <location>
        <begin position="252"/>
        <end position="270"/>
    </location>
</feature>
<feature type="transmembrane region" description="Helical" evidence="5">
    <location>
        <begin position="210"/>
        <end position="231"/>
    </location>
</feature>
<evidence type="ECO:0000256" key="1">
    <source>
        <dbReference type="ARBA" id="ARBA00004141"/>
    </source>
</evidence>
<feature type="transmembrane region" description="Helical" evidence="5">
    <location>
        <begin position="173"/>
        <end position="195"/>
    </location>
</feature>
<dbReference type="RefSeq" id="WP_020448135.1">
    <property type="nucleotide sequence ID" value="NZ_CAYAYA010000022.1"/>
</dbReference>
<dbReference type="Gene3D" id="1.20.5.2700">
    <property type="match status" value="1"/>
</dbReference>
<feature type="transmembrane region" description="Helical" evidence="5">
    <location>
        <begin position="631"/>
        <end position="650"/>
    </location>
</feature>
<feature type="transmembrane region" description="Helical" evidence="5">
    <location>
        <begin position="35"/>
        <end position="54"/>
    </location>
</feature>
<evidence type="ECO:0000256" key="4">
    <source>
        <dbReference type="ARBA" id="ARBA00023136"/>
    </source>
</evidence>
<dbReference type="AlphaFoldDB" id="A0A8J8PCP8"/>
<evidence type="ECO:0008006" key="10">
    <source>
        <dbReference type="Google" id="ProtNLM"/>
    </source>
</evidence>
<feature type="transmembrane region" description="Helical" evidence="5">
    <location>
        <begin position="6"/>
        <end position="23"/>
    </location>
</feature>
<dbReference type="InterPro" id="IPR001516">
    <property type="entry name" value="Proton_antipo_N"/>
</dbReference>
<comment type="subcellular location">
    <subcellularLocation>
        <location evidence="1">Membrane</location>
        <topology evidence="1">Multi-pass membrane protein</topology>
    </subcellularLocation>
</comment>
<feature type="transmembrane region" description="Helical" evidence="5">
    <location>
        <begin position="354"/>
        <end position="371"/>
    </location>
</feature>
<feature type="transmembrane region" description="Helical" evidence="5">
    <location>
        <begin position="474"/>
        <end position="498"/>
    </location>
</feature>
<dbReference type="GO" id="GO:0008137">
    <property type="term" value="F:NADH dehydrogenase (ubiquinone) activity"/>
    <property type="evidence" value="ECO:0007669"/>
    <property type="project" value="InterPro"/>
</dbReference>
<dbReference type="PRINTS" id="PR01435">
    <property type="entry name" value="NPOXDRDTASE5"/>
</dbReference>
<evidence type="ECO:0000256" key="5">
    <source>
        <dbReference type="SAM" id="Phobius"/>
    </source>
</evidence>
<evidence type="ECO:0000256" key="2">
    <source>
        <dbReference type="ARBA" id="ARBA00022692"/>
    </source>
</evidence>
<dbReference type="OMA" id="QMYLFWE"/>
<keyword evidence="2 5" id="KW-0812">Transmembrane</keyword>
<dbReference type="PRINTS" id="PR01434">
    <property type="entry name" value="NADHDHGNASE5"/>
</dbReference>